<protein>
    <submittedName>
        <fullName evidence="2">Putative Permease</fullName>
    </submittedName>
</protein>
<dbReference type="STRING" id="1351755.CCH01_07870"/>
<feature type="transmembrane region" description="Helical" evidence="1">
    <location>
        <begin position="198"/>
        <end position="217"/>
    </location>
</feature>
<feature type="transmembrane region" description="Helical" evidence="1">
    <location>
        <begin position="6"/>
        <end position="36"/>
    </location>
</feature>
<reference evidence="3" key="1">
    <citation type="submission" date="2017-03" db="EMBL/GenBank/DDBJ databases">
        <authorList>
            <person name="Falquet L."/>
            <person name="Falquet L."/>
        </authorList>
    </citation>
    <scope>NUCLEOTIDE SEQUENCE [LARGE SCALE GENOMIC DNA]</scope>
</reference>
<keyword evidence="1" id="KW-0812">Transmembrane</keyword>
<dbReference type="Pfam" id="PF06149">
    <property type="entry name" value="DUF969"/>
    <property type="match status" value="1"/>
</dbReference>
<dbReference type="Proteomes" id="UP000190476">
    <property type="component" value="Chromosome I"/>
</dbReference>
<keyword evidence="3" id="KW-1185">Reference proteome</keyword>
<sequence length="235" mass="25154">MSMALIGILIIIIGFALKLNTIAVIISAGIVTGLIADMSFVEILSTLGETFVAKREMCLFLLTLPVIGLCERYGLKQMAIILIEKVKGLSTGKLLSGYLFIRELASTLSVKLGGHPQFVRPLINPMAQGAAIAKYGEIDKKDEDMIKAYAAATDNYGNFFGQNVFMANSGVLLIASTLATLNLPGIGQNVDTLAVAKASIPVAIIAFLLGVIQNIYLDVKLSKKYGIKNNKEGDK</sequence>
<evidence type="ECO:0000313" key="2">
    <source>
        <dbReference type="EMBL" id="SLK14934.1"/>
    </source>
</evidence>
<dbReference type="EMBL" id="LT799839">
    <property type="protein sequence ID" value="SLK14934.1"/>
    <property type="molecule type" value="Genomic_DNA"/>
</dbReference>
<proteinExistence type="predicted"/>
<evidence type="ECO:0000256" key="1">
    <source>
        <dbReference type="SAM" id="Phobius"/>
    </source>
</evidence>
<accession>S6EIX3</accession>
<name>S6EIX3_9CLOT</name>
<feature type="transmembrane region" description="Helical" evidence="1">
    <location>
        <begin position="165"/>
        <end position="186"/>
    </location>
</feature>
<dbReference type="AlphaFoldDB" id="S6EIX3"/>
<evidence type="ECO:0000313" key="3">
    <source>
        <dbReference type="Proteomes" id="UP000190476"/>
    </source>
</evidence>
<dbReference type="InterPro" id="IPR010374">
    <property type="entry name" value="DUF969"/>
</dbReference>
<gene>
    <name evidence="2" type="ORF">CCH01_07870</name>
</gene>
<keyword evidence="1" id="KW-0472">Membrane</keyword>
<keyword evidence="1" id="KW-1133">Transmembrane helix</keyword>
<organism evidence="2 3">
    <name type="scientific">Clostridium chauvoei JF4335</name>
    <dbReference type="NCBI Taxonomy" id="1351755"/>
    <lineage>
        <taxon>Bacteria</taxon>
        <taxon>Bacillati</taxon>
        <taxon>Bacillota</taxon>
        <taxon>Clostridia</taxon>
        <taxon>Eubacteriales</taxon>
        <taxon>Clostridiaceae</taxon>
        <taxon>Clostridium</taxon>
    </lineage>
</organism>